<dbReference type="Proteomes" id="UP001153954">
    <property type="component" value="Unassembled WGS sequence"/>
</dbReference>
<sequence length="122" mass="14349">MDLTKLRLPGEYLADVFEKENYEPTPSTSMEPPLKKARHDDFIENLVSENNKLKYKVKLLSQRLKRRDIKINNLKSALNIIKKKSTNFEEVERVLVNNFSHIHEHVFITRINLINPCGTKMK</sequence>
<proteinExistence type="predicted"/>
<dbReference type="AlphaFoldDB" id="A0AAU9UDN7"/>
<reference evidence="1" key="1">
    <citation type="submission" date="2022-03" db="EMBL/GenBank/DDBJ databases">
        <authorList>
            <person name="Tunstrom K."/>
        </authorList>
    </citation>
    <scope>NUCLEOTIDE SEQUENCE</scope>
</reference>
<comment type="caution">
    <text evidence="1">The sequence shown here is derived from an EMBL/GenBank/DDBJ whole genome shotgun (WGS) entry which is preliminary data.</text>
</comment>
<name>A0AAU9UDN7_EUPED</name>
<keyword evidence="2" id="KW-1185">Reference proteome</keyword>
<organism evidence="1 2">
    <name type="scientific">Euphydryas editha</name>
    <name type="common">Edith's checkerspot</name>
    <dbReference type="NCBI Taxonomy" id="104508"/>
    <lineage>
        <taxon>Eukaryota</taxon>
        <taxon>Metazoa</taxon>
        <taxon>Ecdysozoa</taxon>
        <taxon>Arthropoda</taxon>
        <taxon>Hexapoda</taxon>
        <taxon>Insecta</taxon>
        <taxon>Pterygota</taxon>
        <taxon>Neoptera</taxon>
        <taxon>Endopterygota</taxon>
        <taxon>Lepidoptera</taxon>
        <taxon>Glossata</taxon>
        <taxon>Ditrysia</taxon>
        <taxon>Papilionoidea</taxon>
        <taxon>Nymphalidae</taxon>
        <taxon>Nymphalinae</taxon>
        <taxon>Euphydryas</taxon>
    </lineage>
</organism>
<accession>A0AAU9UDN7</accession>
<protein>
    <submittedName>
        <fullName evidence="1">Uncharacterized protein</fullName>
    </submittedName>
</protein>
<dbReference type="EMBL" id="CAKOGL010000016">
    <property type="protein sequence ID" value="CAH2096036.1"/>
    <property type="molecule type" value="Genomic_DNA"/>
</dbReference>
<evidence type="ECO:0000313" key="2">
    <source>
        <dbReference type="Proteomes" id="UP001153954"/>
    </source>
</evidence>
<evidence type="ECO:0000313" key="1">
    <source>
        <dbReference type="EMBL" id="CAH2096036.1"/>
    </source>
</evidence>
<gene>
    <name evidence="1" type="ORF">EEDITHA_LOCUS11420</name>
</gene>